<dbReference type="EMBL" id="AP023359">
    <property type="protein sequence ID" value="BCJ65238.1"/>
    <property type="molecule type" value="Genomic_DNA"/>
</dbReference>
<accession>A0A810N0P8</accession>
<proteinExistence type="predicted"/>
<dbReference type="Proteomes" id="UP000680866">
    <property type="component" value="Chromosome"/>
</dbReference>
<evidence type="ECO:0000313" key="3">
    <source>
        <dbReference type="EMBL" id="BCJ65238.1"/>
    </source>
</evidence>
<evidence type="ECO:0000256" key="2">
    <source>
        <dbReference type="SAM" id="Phobius"/>
    </source>
</evidence>
<dbReference type="Pfam" id="PF08592">
    <property type="entry name" value="Anthrone_oxy"/>
    <property type="match status" value="1"/>
</dbReference>
<feature type="transmembrane region" description="Helical" evidence="2">
    <location>
        <begin position="80"/>
        <end position="101"/>
    </location>
</feature>
<organism evidence="3 4">
    <name type="scientific">Polymorphospora rubra</name>
    <dbReference type="NCBI Taxonomy" id="338584"/>
    <lineage>
        <taxon>Bacteria</taxon>
        <taxon>Bacillati</taxon>
        <taxon>Actinomycetota</taxon>
        <taxon>Actinomycetes</taxon>
        <taxon>Micromonosporales</taxon>
        <taxon>Micromonosporaceae</taxon>
        <taxon>Polymorphospora</taxon>
    </lineage>
</organism>
<evidence type="ECO:0008006" key="5">
    <source>
        <dbReference type="Google" id="ProtNLM"/>
    </source>
</evidence>
<dbReference type="KEGG" id="pry:Prubr_22590"/>
<name>A0A810N0P8_9ACTN</name>
<keyword evidence="4" id="KW-1185">Reference proteome</keyword>
<sequence>MSLLTVIRTAAALLLGLFAGGVIFTVLAPSLRELPGPAYVRYWQALNVDYGRAMPVLLLTCVALLVATSALSYRRGGTTFALSLAATLLTIGVIVLTVTWLEPLNSTANSWNPDEPPDTWSALRDRWWSLHLVRTASALAAFVCLLLAQAVDQPRAALDPRSEGTGVSAPRQPEDVSAAARQG</sequence>
<feature type="transmembrane region" description="Helical" evidence="2">
    <location>
        <begin position="52"/>
        <end position="73"/>
    </location>
</feature>
<dbReference type="InterPro" id="IPR013901">
    <property type="entry name" value="Anthrone_oxy"/>
</dbReference>
<protein>
    <recommendedName>
        <fullName evidence="5">DUF1772 domain-containing protein</fullName>
    </recommendedName>
</protein>
<gene>
    <name evidence="3" type="ORF">Prubr_22590</name>
</gene>
<feature type="region of interest" description="Disordered" evidence="1">
    <location>
        <begin position="158"/>
        <end position="183"/>
    </location>
</feature>
<keyword evidence="2" id="KW-0812">Transmembrane</keyword>
<reference evidence="3" key="1">
    <citation type="submission" date="2020-08" db="EMBL/GenBank/DDBJ databases">
        <title>Whole genome shotgun sequence of Polymorphospora rubra NBRC 101157.</title>
        <authorList>
            <person name="Komaki H."/>
            <person name="Tamura T."/>
        </authorList>
    </citation>
    <scope>NUCLEOTIDE SEQUENCE</scope>
    <source>
        <strain evidence="3">NBRC 101157</strain>
    </source>
</reference>
<dbReference type="AlphaFoldDB" id="A0A810N0P8"/>
<keyword evidence="2" id="KW-1133">Transmembrane helix</keyword>
<evidence type="ECO:0000313" key="4">
    <source>
        <dbReference type="Proteomes" id="UP000680866"/>
    </source>
</evidence>
<feature type="transmembrane region" description="Helical" evidence="2">
    <location>
        <begin position="12"/>
        <end position="32"/>
    </location>
</feature>
<feature type="transmembrane region" description="Helical" evidence="2">
    <location>
        <begin position="127"/>
        <end position="148"/>
    </location>
</feature>
<evidence type="ECO:0000256" key="1">
    <source>
        <dbReference type="SAM" id="MobiDB-lite"/>
    </source>
</evidence>
<keyword evidence="2" id="KW-0472">Membrane</keyword>